<reference evidence="3 4" key="1">
    <citation type="submission" date="2016-03" db="EMBL/GenBank/DDBJ databases">
        <title>Comparative genomics of the ectomycorrhizal sister species Rhizopogon vinicolor and Rhizopogon vesiculosus (Basidiomycota: Boletales) reveals a divergence of the mating type B locus.</title>
        <authorList>
            <person name="Mujic A.B."/>
            <person name="Kuo A."/>
            <person name="Tritt A."/>
            <person name="Lipzen A."/>
            <person name="Chen C."/>
            <person name="Johnson J."/>
            <person name="Sharma A."/>
            <person name="Barry K."/>
            <person name="Grigoriev I.V."/>
            <person name="Spatafora J.W."/>
        </authorList>
    </citation>
    <scope>NUCLEOTIDE SEQUENCE [LARGE SCALE GENOMIC DNA]</scope>
    <source>
        <strain evidence="3 4">AM-OR11-056</strain>
    </source>
</reference>
<evidence type="ECO:0000259" key="2">
    <source>
        <dbReference type="PROSITE" id="PS50097"/>
    </source>
</evidence>
<evidence type="ECO:0000256" key="1">
    <source>
        <dbReference type="SAM" id="MobiDB-lite"/>
    </source>
</evidence>
<dbReference type="SMART" id="SM00225">
    <property type="entry name" value="BTB"/>
    <property type="match status" value="1"/>
</dbReference>
<keyword evidence="4" id="KW-1185">Reference proteome</keyword>
<dbReference type="Gene3D" id="3.30.710.10">
    <property type="entry name" value="Potassium Channel Kv1.1, Chain A"/>
    <property type="match status" value="1"/>
</dbReference>
<dbReference type="OrthoDB" id="2593747at2759"/>
<gene>
    <name evidence="3" type="ORF">AZE42_05250</name>
</gene>
<feature type="compositionally biased region" description="Polar residues" evidence="1">
    <location>
        <begin position="235"/>
        <end position="283"/>
    </location>
</feature>
<dbReference type="STRING" id="180088.A0A1J8QNN8"/>
<protein>
    <recommendedName>
        <fullName evidence="2">BTB domain-containing protein</fullName>
    </recommendedName>
</protein>
<feature type="domain" description="BTB" evidence="2">
    <location>
        <begin position="23"/>
        <end position="94"/>
    </location>
</feature>
<feature type="compositionally biased region" description="Low complexity" evidence="1">
    <location>
        <begin position="218"/>
        <end position="234"/>
    </location>
</feature>
<evidence type="ECO:0000313" key="3">
    <source>
        <dbReference type="EMBL" id="OJA15032.1"/>
    </source>
</evidence>
<feature type="region of interest" description="Disordered" evidence="1">
    <location>
        <begin position="301"/>
        <end position="480"/>
    </location>
</feature>
<dbReference type="Proteomes" id="UP000183567">
    <property type="component" value="Unassembled WGS sequence"/>
</dbReference>
<dbReference type="PROSITE" id="PS50097">
    <property type="entry name" value="BTB"/>
    <property type="match status" value="1"/>
</dbReference>
<accession>A0A1J8QNN8</accession>
<dbReference type="InterPro" id="IPR000210">
    <property type="entry name" value="BTB/POZ_dom"/>
</dbReference>
<feature type="compositionally biased region" description="Low complexity" evidence="1">
    <location>
        <begin position="396"/>
        <end position="417"/>
    </location>
</feature>
<comment type="caution">
    <text evidence="3">The sequence shown here is derived from an EMBL/GenBank/DDBJ whole genome shotgun (WGS) entry which is preliminary data.</text>
</comment>
<sequence>MVNSSEHGLARVVHHRDYYLRGGDMTVLVDNHLYRIHSHFFERESLFFRQKFQSAEGEERGSSDNNAYTLDDVKSEDFARFLWVFYNPKYSLYDAPLETWLSILHLANRWGFANVKELTVRELEKMEIEPVEKIAIYHEYTINKLFLISSYIAVCKRDKPLSFAEGMRLGMETVLRIADARERARQRAAESGIRTPTFDDFEDNEMENMIREVFGIMSRPTSPTPQTSPSFSYSNGSTHTGSTKVNGSTAPTANGSTAPKANGSTAPKANGTSSARTTGTSNPDPAARASVDTMRTFATAMESQPNSSASSNSSNSTSAPLSNVDRPKPATQAPENKATPPVPEKSSSNLLEQTNGAYTMTPTDASKTSPWVKANGTGEPSSVASPEGAKKGEAGSPDSSTTVVTPTAEPVVSTPVVKSNDENEPNEHENDTEKDETQAKDPELTGVLSDTEGSVRGGRGGGRGGKPRNTGRGAQPKGKK</sequence>
<evidence type="ECO:0000313" key="4">
    <source>
        <dbReference type="Proteomes" id="UP000183567"/>
    </source>
</evidence>
<feature type="region of interest" description="Disordered" evidence="1">
    <location>
        <begin position="218"/>
        <end position="288"/>
    </location>
</feature>
<feature type="compositionally biased region" description="Low complexity" evidence="1">
    <location>
        <begin position="303"/>
        <end position="323"/>
    </location>
</feature>
<feature type="compositionally biased region" description="Polar residues" evidence="1">
    <location>
        <begin position="345"/>
        <end position="369"/>
    </location>
</feature>
<proteinExistence type="predicted"/>
<dbReference type="SUPFAM" id="SSF54695">
    <property type="entry name" value="POZ domain"/>
    <property type="match status" value="1"/>
</dbReference>
<dbReference type="AlphaFoldDB" id="A0A1J8QNN8"/>
<dbReference type="Pfam" id="PF00651">
    <property type="entry name" value="BTB"/>
    <property type="match status" value="1"/>
</dbReference>
<feature type="compositionally biased region" description="Basic and acidic residues" evidence="1">
    <location>
        <begin position="419"/>
        <end position="443"/>
    </location>
</feature>
<organism evidence="3 4">
    <name type="scientific">Rhizopogon vesiculosus</name>
    <dbReference type="NCBI Taxonomy" id="180088"/>
    <lineage>
        <taxon>Eukaryota</taxon>
        <taxon>Fungi</taxon>
        <taxon>Dikarya</taxon>
        <taxon>Basidiomycota</taxon>
        <taxon>Agaricomycotina</taxon>
        <taxon>Agaricomycetes</taxon>
        <taxon>Agaricomycetidae</taxon>
        <taxon>Boletales</taxon>
        <taxon>Suillineae</taxon>
        <taxon>Rhizopogonaceae</taxon>
        <taxon>Rhizopogon</taxon>
    </lineage>
</organism>
<feature type="compositionally biased region" description="Gly residues" evidence="1">
    <location>
        <begin position="455"/>
        <end position="464"/>
    </location>
</feature>
<dbReference type="EMBL" id="LVVM01003390">
    <property type="protein sequence ID" value="OJA15032.1"/>
    <property type="molecule type" value="Genomic_DNA"/>
</dbReference>
<dbReference type="InterPro" id="IPR011333">
    <property type="entry name" value="SKP1/BTB/POZ_sf"/>
</dbReference>
<name>A0A1J8QNN8_9AGAM</name>